<protein>
    <recommendedName>
        <fullName evidence="1">Cep192-like domain-containing protein</fullName>
    </recommendedName>
</protein>
<dbReference type="PANTHER" id="PTHR46127">
    <property type="entry name" value="CILIA- AND FLAGELLA-ASSOCIATED PROTEIN 65"/>
    <property type="match status" value="1"/>
</dbReference>
<evidence type="ECO:0000313" key="3">
    <source>
        <dbReference type="Proteomes" id="UP000023152"/>
    </source>
</evidence>
<dbReference type="Pfam" id="PF22067">
    <property type="entry name" value="Cep192_D3"/>
    <property type="match status" value="1"/>
</dbReference>
<dbReference type="InterPro" id="IPR013783">
    <property type="entry name" value="Ig-like_fold"/>
</dbReference>
<dbReference type="Proteomes" id="UP000023152">
    <property type="component" value="Unassembled WGS sequence"/>
</dbReference>
<comment type="caution">
    <text evidence="2">The sequence shown here is derived from an EMBL/GenBank/DDBJ whole genome shotgun (WGS) entry which is preliminary data.</text>
</comment>
<sequence>MQIEKEIESYQQDILKIHQLHISDPILVFRRWECNKTYTQKITMKNICSKTIYVTQTCPATTEFGVQIHQNTRSDFKKIDNEKNSVKDIKQQIFKIRGGHLIQMAIYFTPRKRVSCKKKMAEPSIRQFFEIDYCDTLKLKTTHGEFDILLMGKVPKESVCIPPTLDLGFVAIKETVSKTFEMINDGDVLLNYQWLTSDSLHLIITPHQGSLDVGESLQKKIKNKNTHTYTKKKKKNRVHPLVLSNGGHVEKQQVLVLHNPSLVNAHIQITGEQNDKSNFLITPTSATIAPKNRLNVTVAFTPKTVVHKCIERFTVSTLSGYYTTFTLIGNIQSLSISSIKHTLFFFFFFAYTSTKKKKKACIAITLNLL</sequence>
<reference evidence="2 3" key="1">
    <citation type="journal article" date="2013" name="Curr. Biol.">
        <title>The Genome of the Foraminiferan Reticulomyxa filosa.</title>
        <authorList>
            <person name="Glockner G."/>
            <person name="Hulsmann N."/>
            <person name="Schleicher M."/>
            <person name="Noegel A.A."/>
            <person name="Eichinger L."/>
            <person name="Gallinger C."/>
            <person name="Pawlowski J."/>
            <person name="Sierra R."/>
            <person name="Euteneuer U."/>
            <person name="Pillet L."/>
            <person name="Moustafa A."/>
            <person name="Platzer M."/>
            <person name="Groth M."/>
            <person name="Szafranski K."/>
            <person name="Schliwa M."/>
        </authorList>
    </citation>
    <scope>NUCLEOTIDE SEQUENCE [LARGE SCALE GENOMIC DNA]</scope>
</reference>
<feature type="domain" description="Cep192-like" evidence="1">
    <location>
        <begin position="239"/>
        <end position="306"/>
    </location>
</feature>
<evidence type="ECO:0000313" key="2">
    <source>
        <dbReference type="EMBL" id="ETO13992.1"/>
    </source>
</evidence>
<dbReference type="OrthoDB" id="415597at2759"/>
<dbReference type="AlphaFoldDB" id="X6MKL3"/>
<organism evidence="2 3">
    <name type="scientific">Reticulomyxa filosa</name>
    <dbReference type="NCBI Taxonomy" id="46433"/>
    <lineage>
        <taxon>Eukaryota</taxon>
        <taxon>Sar</taxon>
        <taxon>Rhizaria</taxon>
        <taxon>Retaria</taxon>
        <taxon>Foraminifera</taxon>
        <taxon>Monothalamids</taxon>
        <taxon>Reticulomyxidae</taxon>
        <taxon>Reticulomyxa</taxon>
    </lineage>
</organism>
<dbReference type="PANTHER" id="PTHR46127:SF1">
    <property type="entry name" value="CILIA- AND FLAGELLA-ASSOCIATED PROTEIN 65"/>
    <property type="match status" value="1"/>
</dbReference>
<evidence type="ECO:0000259" key="1">
    <source>
        <dbReference type="Pfam" id="PF22067"/>
    </source>
</evidence>
<keyword evidence="3" id="KW-1185">Reference proteome</keyword>
<dbReference type="InterPro" id="IPR054089">
    <property type="entry name" value="Cep192-like_D3"/>
</dbReference>
<gene>
    <name evidence="2" type="ORF">RFI_23376</name>
</gene>
<dbReference type="EMBL" id="ASPP01020281">
    <property type="protein sequence ID" value="ETO13992.1"/>
    <property type="molecule type" value="Genomic_DNA"/>
</dbReference>
<name>X6MKL3_RETFI</name>
<accession>X6MKL3</accession>
<proteinExistence type="predicted"/>
<dbReference type="InterPro" id="IPR052614">
    <property type="entry name" value="CFAP65"/>
</dbReference>
<dbReference type="Gene3D" id="2.60.40.10">
    <property type="entry name" value="Immunoglobulins"/>
    <property type="match status" value="2"/>
</dbReference>